<protein>
    <submittedName>
        <fullName evidence="1">Uncharacterized protein</fullName>
    </submittedName>
</protein>
<evidence type="ECO:0000313" key="1">
    <source>
        <dbReference type="EMBL" id="KAJ3844576.1"/>
    </source>
</evidence>
<sequence length="309" mass="35298">MCDVDLSKVIRLEYTIWKQDDISPSKLESQLTQGMSISRLNLMSIGGNILDKLLESRLLSGLKEIRMQLDYPVSCSSLSALMSTHSRLNELWLLELDQWCKLDSPAPLMSSFIQEACQQGLENCFDIERVGLRRGIGQPSQEWFVIGLSLDATYADTSSLLKLLVLLGISFPKLEFFHLLLRYGHDAMHDIDDLRSVLAQFPSLRVLYLENVFRHIDPKSIDRVCSMPQIQMLDCPDTLDGQRAHAKSKLSLLTSILAKRIRTLDSFYINEMDPTEDSMDFTFPEFLKGWIHVLNDNRDVGGTLEYMQD</sequence>
<accession>A0AA38UKX2</accession>
<comment type="caution">
    <text evidence="1">The sequence shown here is derived from an EMBL/GenBank/DDBJ whole genome shotgun (WGS) entry which is preliminary data.</text>
</comment>
<dbReference type="Proteomes" id="UP001163846">
    <property type="component" value="Unassembled WGS sequence"/>
</dbReference>
<name>A0AA38UKX2_9AGAR</name>
<reference evidence="1" key="1">
    <citation type="submission" date="2022-08" db="EMBL/GenBank/DDBJ databases">
        <authorList>
            <consortium name="DOE Joint Genome Institute"/>
            <person name="Min B."/>
            <person name="Riley R."/>
            <person name="Sierra-Patev S."/>
            <person name="Naranjo-Ortiz M."/>
            <person name="Looney B."/>
            <person name="Konkel Z."/>
            <person name="Slot J.C."/>
            <person name="Sakamoto Y."/>
            <person name="Steenwyk J.L."/>
            <person name="Rokas A."/>
            <person name="Carro J."/>
            <person name="Camarero S."/>
            <person name="Ferreira P."/>
            <person name="Molpeceres G."/>
            <person name="Ruiz-Duenas F.J."/>
            <person name="Serrano A."/>
            <person name="Henrissat B."/>
            <person name="Drula E."/>
            <person name="Hughes K.W."/>
            <person name="Mata J.L."/>
            <person name="Ishikawa N.K."/>
            <person name="Vargas-Isla R."/>
            <person name="Ushijima S."/>
            <person name="Smith C.A."/>
            <person name="Ahrendt S."/>
            <person name="Andreopoulos W."/>
            <person name="He G."/>
            <person name="Labutti K."/>
            <person name="Lipzen A."/>
            <person name="Ng V."/>
            <person name="Sandor L."/>
            <person name="Barry K."/>
            <person name="Martinez A.T."/>
            <person name="Xiao Y."/>
            <person name="Gibbons J.G."/>
            <person name="Terashima K."/>
            <person name="Hibbett D.S."/>
            <person name="Grigoriev I.V."/>
        </authorList>
    </citation>
    <scope>NUCLEOTIDE SEQUENCE</scope>
    <source>
        <strain evidence="1">TFB9207</strain>
    </source>
</reference>
<evidence type="ECO:0000313" key="2">
    <source>
        <dbReference type="Proteomes" id="UP001163846"/>
    </source>
</evidence>
<keyword evidence="2" id="KW-1185">Reference proteome</keyword>
<dbReference type="EMBL" id="MU805950">
    <property type="protein sequence ID" value="KAJ3844576.1"/>
    <property type="molecule type" value="Genomic_DNA"/>
</dbReference>
<gene>
    <name evidence="1" type="ORF">F5878DRAFT_601551</name>
</gene>
<dbReference type="AlphaFoldDB" id="A0AA38UKX2"/>
<organism evidence="1 2">
    <name type="scientific">Lentinula raphanica</name>
    <dbReference type="NCBI Taxonomy" id="153919"/>
    <lineage>
        <taxon>Eukaryota</taxon>
        <taxon>Fungi</taxon>
        <taxon>Dikarya</taxon>
        <taxon>Basidiomycota</taxon>
        <taxon>Agaricomycotina</taxon>
        <taxon>Agaricomycetes</taxon>
        <taxon>Agaricomycetidae</taxon>
        <taxon>Agaricales</taxon>
        <taxon>Marasmiineae</taxon>
        <taxon>Omphalotaceae</taxon>
        <taxon>Lentinula</taxon>
    </lineage>
</organism>
<proteinExistence type="predicted"/>